<dbReference type="OrthoDB" id="190375at2759"/>
<dbReference type="CDD" id="cd15869">
    <property type="entry name" value="R-SNARE_VAMP4"/>
    <property type="match status" value="1"/>
</dbReference>
<evidence type="ECO:0000256" key="10">
    <source>
        <dbReference type="SAM" id="Phobius"/>
    </source>
</evidence>
<name>A0A2C9KEG3_BIOGL</name>
<keyword evidence="8" id="KW-0175">Coiled coil</keyword>
<dbReference type="Proteomes" id="UP000076420">
    <property type="component" value="Unassembled WGS sequence"/>
</dbReference>
<evidence type="ECO:0000313" key="13">
    <source>
        <dbReference type="Proteomes" id="UP000076420"/>
    </source>
</evidence>
<dbReference type="GO" id="GO:0015031">
    <property type="term" value="P:protein transport"/>
    <property type="evidence" value="ECO:0007669"/>
    <property type="project" value="UniProtKB-KW"/>
</dbReference>
<reference evidence="12" key="1">
    <citation type="submission" date="2020-05" db="UniProtKB">
        <authorList>
            <consortium name="EnsemblMetazoa"/>
        </authorList>
    </citation>
    <scope>IDENTIFICATION</scope>
    <source>
        <strain evidence="12">BB02</strain>
    </source>
</reference>
<dbReference type="GO" id="GO:0016020">
    <property type="term" value="C:membrane"/>
    <property type="evidence" value="ECO:0007669"/>
    <property type="project" value="InterPro"/>
</dbReference>
<evidence type="ECO:0000256" key="1">
    <source>
        <dbReference type="ARBA" id="ARBA00008025"/>
    </source>
</evidence>
<dbReference type="InterPro" id="IPR042887">
    <property type="entry name" value="VAMP4"/>
</dbReference>
<dbReference type="InterPro" id="IPR001388">
    <property type="entry name" value="Synaptobrevin-like"/>
</dbReference>
<evidence type="ECO:0000313" key="12">
    <source>
        <dbReference type="EnsemblMetazoa" id="BGLB018238-PA"/>
    </source>
</evidence>
<dbReference type="AlphaFoldDB" id="A0A2C9KEG3"/>
<dbReference type="EnsemblMetazoa" id="BGLB018238-RA">
    <property type="protein sequence ID" value="BGLB018238-PA"/>
    <property type="gene ID" value="BGLB018238"/>
</dbReference>
<keyword evidence="4" id="KW-0653">Protein transport</keyword>
<keyword evidence="2" id="KW-0813">Transport</keyword>
<dbReference type="GO" id="GO:0012505">
    <property type="term" value="C:endomembrane system"/>
    <property type="evidence" value="ECO:0007669"/>
    <property type="project" value="UniProtKB-SubCell"/>
</dbReference>
<keyword evidence="6 10" id="KW-0472">Membrane</keyword>
<evidence type="ECO:0000256" key="8">
    <source>
        <dbReference type="PROSITE-ProRule" id="PRU00290"/>
    </source>
</evidence>
<evidence type="ECO:0000256" key="6">
    <source>
        <dbReference type="ARBA" id="ARBA00023136"/>
    </source>
</evidence>
<proteinExistence type="inferred from homology"/>
<keyword evidence="3 10" id="KW-0812">Transmembrane</keyword>
<dbReference type="KEGG" id="bgt:106056342"/>
<dbReference type="InterPro" id="IPR042855">
    <property type="entry name" value="V_SNARE_CC"/>
</dbReference>
<dbReference type="PROSITE" id="PS50892">
    <property type="entry name" value="V_SNARE"/>
    <property type="match status" value="1"/>
</dbReference>
<organism evidence="12 13">
    <name type="scientific">Biomphalaria glabrata</name>
    <name type="common">Bloodfluke planorb</name>
    <name type="synonym">Freshwater snail</name>
    <dbReference type="NCBI Taxonomy" id="6526"/>
    <lineage>
        <taxon>Eukaryota</taxon>
        <taxon>Metazoa</taxon>
        <taxon>Spiralia</taxon>
        <taxon>Lophotrochozoa</taxon>
        <taxon>Mollusca</taxon>
        <taxon>Gastropoda</taxon>
        <taxon>Heterobranchia</taxon>
        <taxon>Euthyneura</taxon>
        <taxon>Panpulmonata</taxon>
        <taxon>Hygrophila</taxon>
        <taxon>Lymnaeoidea</taxon>
        <taxon>Planorbidae</taxon>
        <taxon>Biomphalaria</taxon>
    </lineage>
</organism>
<dbReference type="PANTHER" id="PTHR46897:SF1">
    <property type="entry name" value="VESICLE-ASSOCIATED MEMBRANE PROTEIN 4"/>
    <property type="match status" value="1"/>
</dbReference>
<dbReference type="GO" id="GO:0016192">
    <property type="term" value="P:vesicle-mediated transport"/>
    <property type="evidence" value="ECO:0007669"/>
    <property type="project" value="InterPro"/>
</dbReference>
<evidence type="ECO:0000256" key="4">
    <source>
        <dbReference type="ARBA" id="ARBA00022927"/>
    </source>
</evidence>
<dbReference type="VEuPathDB" id="VectorBase:BGLB018238"/>
<dbReference type="PANTHER" id="PTHR46897">
    <property type="entry name" value="VESICLE-ASSOCIATED MEMBRANE PROTEIN 4"/>
    <property type="match status" value="1"/>
</dbReference>
<evidence type="ECO:0000256" key="2">
    <source>
        <dbReference type="ARBA" id="ARBA00022448"/>
    </source>
</evidence>
<feature type="region of interest" description="Disordered" evidence="9">
    <location>
        <begin position="1"/>
        <end position="38"/>
    </location>
</feature>
<dbReference type="VEuPathDB" id="VectorBase:BGLAX_048318"/>
<accession>A0A2C9KEG3</accession>
<dbReference type="PROSITE" id="PS00417">
    <property type="entry name" value="SYNAPTOBREVIN"/>
    <property type="match status" value="1"/>
</dbReference>
<evidence type="ECO:0000256" key="7">
    <source>
        <dbReference type="ARBA" id="ARBA00046280"/>
    </source>
</evidence>
<dbReference type="Pfam" id="PF00957">
    <property type="entry name" value="Synaptobrevin"/>
    <property type="match status" value="1"/>
</dbReference>
<evidence type="ECO:0000259" key="11">
    <source>
        <dbReference type="PROSITE" id="PS50892"/>
    </source>
</evidence>
<keyword evidence="5 10" id="KW-1133">Transmembrane helix</keyword>
<dbReference type="Gene3D" id="1.20.5.110">
    <property type="match status" value="1"/>
</dbReference>
<protein>
    <recommendedName>
        <fullName evidence="11">V-SNARE coiled-coil homology domain-containing protein</fullName>
    </recommendedName>
</protein>
<feature type="domain" description="V-SNARE coiled-coil homology" evidence="11">
    <location>
        <begin position="58"/>
        <end position="118"/>
    </location>
</feature>
<dbReference type="GO" id="GO:0005737">
    <property type="term" value="C:cytoplasm"/>
    <property type="evidence" value="ECO:0007669"/>
    <property type="project" value="UniProtKB-ARBA"/>
</dbReference>
<dbReference type="PRINTS" id="PR00219">
    <property type="entry name" value="SYNAPTOBREVN"/>
</dbReference>
<evidence type="ECO:0000256" key="9">
    <source>
        <dbReference type="SAM" id="MobiDB-lite"/>
    </source>
</evidence>
<sequence>MTVYYKMPPKFARIPDGSDRAGSQEAERRGLLDGNSDDEDFFLKGPRVNTDKLKSDPKINRLHGQVEEVVDIMKSNVNKVIERGDRLEDLQDKSESLSSHSDMFRTRSKNLHKAMWWKNCRMKLIIAGVVVVIITIIVIIIVVQYSGSS</sequence>
<dbReference type="GO" id="GO:0090161">
    <property type="term" value="P:Golgi ribbon formation"/>
    <property type="evidence" value="ECO:0007669"/>
    <property type="project" value="InterPro"/>
</dbReference>
<evidence type="ECO:0000256" key="3">
    <source>
        <dbReference type="ARBA" id="ARBA00022692"/>
    </source>
</evidence>
<evidence type="ECO:0000256" key="5">
    <source>
        <dbReference type="ARBA" id="ARBA00022989"/>
    </source>
</evidence>
<comment type="subcellular location">
    <subcellularLocation>
        <location evidence="7">Endomembrane system</location>
        <topology evidence="7">Single-pass type IV membrane protein</topology>
    </subcellularLocation>
</comment>
<feature type="transmembrane region" description="Helical" evidence="10">
    <location>
        <begin position="124"/>
        <end position="145"/>
    </location>
</feature>
<comment type="similarity">
    <text evidence="1">Belongs to the synaptobrevin family.</text>
</comment>
<dbReference type="STRING" id="6526.A0A2C9KEG3"/>
<dbReference type="SUPFAM" id="SSF58038">
    <property type="entry name" value="SNARE fusion complex"/>
    <property type="match status" value="1"/>
</dbReference>
<gene>
    <name evidence="12" type="primary">106056342</name>
</gene>
<dbReference type="FunFam" id="1.20.5.110:FF:000004">
    <property type="entry name" value="Vesicle-associated membrane protein 7"/>
    <property type="match status" value="1"/>
</dbReference>